<sequence length="195" mass="21254">MNANRRRTGNTAMVSVIILIHFILFLGSGTTSSVEVPKVPTVKIDQGVIERLVDSLEYQKLMADSLTADELMEISKLVFADTLKNIKMVESNAKLSYAKLSAVIKLNPPENSKGNPISLKILCSYTLSKSHYLTMRVTDVVDIDPENPSGTIWTVPSNDGDNGGIDAIRESIKKQVTSVLEKIAGAVSQRVADFS</sequence>
<evidence type="ECO:0000313" key="2">
    <source>
        <dbReference type="Proteomes" id="UP001228690"/>
    </source>
</evidence>
<dbReference type="RefSeq" id="WP_326926709.1">
    <property type="nucleotide sequence ID" value="NZ_CP123443.1"/>
</dbReference>
<dbReference type="Proteomes" id="UP001228690">
    <property type="component" value="Chromosome"/>
</dbReference>
<protein>
    <recommendedName>
        <fullName evidence="3">DUF302 domain-containing protein</fullName>
    </recommendedName>
</protein>
<organism evidence="1 2">
    <name type="scientific">Candidatus Haliotispira prima</name>
    <dbReference type="NCBI Taxonomy" id="3034016"/>
    <lineage>
        <taxon>Bacteria</taxon>
        <taxon>Pseudomonadati</taxon>
        <taxon>Spirochaetota</taxon>
        <taxon>Spirochaetia</taxon>
        <taxon>Spirochaetales</taxon>
        <taxon>Spirochaetaceae</taxon>
        <taxon>Candidatus Haliotispira</taxon>
    </lineage>
</organism>
<keyword evidence="2" id="KW-1185">Reference proteome</keyword>
<dbReference type="EMBL" id="CP123443">
    <property type="protein sequence ID" value="WGK68524.1"/>
    <property type="molecule type" value="Genomic_DNA"/>
</dbReference>
<evidence type="ECO:0008006" key="3">
    <source>
        <dbReference type="Google" id="ProtNLM"/>
    </source>
</evidence>
<proteinExistence type="predicted"/>
<evidence type="ECO:0000313" key="1">
    <source>
        <dbReference type="EMBL" id="WGK68524.1"/>
    </source>
</evidence>
<accession>A0ABY8MEX8</accession>
<gene>
    <name evidence="1" type="ORF">P0082_08535</name>
</gene>
<name>A0ABY8MEX8_9SPIO</name>
<reference evidence="1 2" key="1">
    <citation type="submission" date="2023-04" db="EMBL/GenBank/DDBJ databases">
        <title>Spirochaete genome identified in red abalone sample constitutes a novel genus.</title>
        <authorList>
            <person name="Sharma S.P."/>
            <person name="Purcell C.M."/>
            <person name="Hyde J.R."/>
            <person name="Severin A.J."/>
        </authorList>
    </citation>
    <scope>NUCLEOTIDE SEQUENCE [LARGE SCALE GENOMIC DNA]</scope>
    <source>
        <strain evidence="1 2">SP-2023</strain>
    </source>
</reference>